<organism evidence="1 2">
    <name type="scientific">Eilatimonas milleporae</name>
    <dbReference type="NCBI Taxonomy" id="911205"/>
    <lineage>
        <taxon>Bacteria</taxon>
        <taxon>Pseudomonadati</taxon>
        <taxon>Pseudomonadota</taxon>
        <taxon>Alphaproteobacteria</taxon>
        <taxon>Kordiimonadales</taxon>
        <taxon>Kordiimonadaceae</taxon>
        <taxon>Eilatimonas</taxon>
    </lineage>
</organism>
<dbReference type="InParanoid" id="A0A3M0C0Z0"/>
<dbReference type="AlphaFoldDB" id="A0A3M0C0Z0"/>
<reference evidence="1 2" key="1">
    <citation type="submission" date="2018-10" db="EMBL/GenBank/DDBJ databases">
        <title>Genomic Encyclopedia of Archaeal and Bacterial Type Strains, Phase II (KMG-II): from individual species to whole genera.</title>
        <authorList>
            <person name="Goeker M."/>
        </authorList>
    </citation>
    <scope>NUCLEOTIDE SEQUENCE [LARGE SCALE GENOMIC DNA]</scope>
    <source>
        <strain evidence="1 2">DSM 25217</strain>
    </source>
</reference>
<protein>
    <recommendedName>
        <fullName evidence="3">SnoaL-like protein</fullName>
    </recommendedName>
</protein>
<dbReference type="InterPro" id="IPR032710">
    <property type="entry name" value="NTF2-like_dom_sf"/>
</dbReference>
<keyword evidence="2" id="KW-1185">Reference proteome</keyword>
<evidence type="ECO:0000313" key="2">
    <source>
        <dbReference type="Proteomes" id="UP000271227"/>
    </source>
</evidence>
<dbReference type="RefSeq" id="WP_121940136.1">
    <property type="nucleotide sequence ID" value="NZ_REFR01000015.1"/>
</dbReference>
<dbReference type="Proteomes" id="UP000271227">
    <property type="component" value="Unassembled WGS sequence"/>
</dbReference>
<evidence type="ECO:0008006" key="3">
    <source>
        <dbReference type="Google" id="ProtNLM"/>
    </source>
</evidence>
<proteinExistence type="predicted"/>
<name>A0A3M0C0Z0_9PROT</name>
<sequence>MADAITPKEVQALRHKPVDVALLNSNDVRRLIFDVFAHFSHLAPADWFLQHFDPEDMHLDFGPVQIRDHDGFRAWYTDWLAHCPWEYHEISGIEVAGDATGGFHAQFLLHHTGEWQGGPGEINVAMTEDGPFNRLLRETWRLKVSGGDLKITYYGADFILL</sequence>
<comment type="caution">
    <text evidence="1">The sequence shown here is derived from an EMBL/GenBank/DDBJ whole genome shotgun (WGS) entry which is preliminary data.</text>
</comment>
<dbReference type="SUPFAM" id="SSF54427">
    <property type="entry name" value="NTF2-like"/>
    <property type="match status" value="1"/>
</dbReference>
<accession>A0A3M0C0Z0</accession>
<gene>
    <name evidence="1" type="ORF">BXY39_3510</name>
</gene>
<evidence type="ECO:0000313" key="1">
    <source>
        <dbReference type="EMBL" id="RMB02000.1"/>
    </source>
</evidence>
<dbReference type="OrthoDB" id="1254615at2"/>
<dbReference type="EMBL" id="REFR01000015">
    <property type="protein sequence ID" value="RMB02000.1"/>
    <property type="molecule type" value="Genomic_DNA"/>
</dbReference>